<feature type="transmembrane region" description="Helical" evidence="6">
    <location>
        <begin position="185"/>
        <end position="205"/>
    </location>
</feature>
<evidence type="ECO:0000256" key="6">
    <source>
        <dbReference type="SAM" id="Phobius"/>
    </source>
</evidence>
<dbReference type="InterPro" id="IPR012809">
    <property type="entry name" value="ECF_CbiQ"/>
</dbReference>
<dbReference type="EMBL" id="JAWDKC010000019">
    <property type="protein sequence ID" value="MDV0445516.1"/>
    <property type="molecule type" value="Genomic_DNA"/>
</dbReference>
<proteinExistence type="predicted"/>
<evidence type="ECO:0000313" key="8">
    <source>
        <dbReference type="Proteomes" id="UP001272052"/>
    </source>
</evidence>
<dbReference type="InterPro" id="IPR003339">
    <property type="entry name" value="ABC/ECF_trnsptr_transmembrane"/>
</dbReference>
<comment type="caution">
    <text evidence="7">The sequence shown here is derived from an EMBL/GenBank/DDBJ whole genome shotgun (WGS) entry which is preliminary data.</text>
</comment>
<keyword evidence="4 6" id="KW-1133">Transmembrane helix</keyword>
<keyword evidence="3 6" id="KW-0812">Transmembrane</keyword>
<dbReference type="PANTHER" id="PTHR43723:SF1">
    <property type="entry name" value="COBALT TRANSPORT PROTEIN CBIQ"/>
    <property type="match status" value="1"/>
</dbReference>
<feature type="transmembrane region" description="Helical" evidence="6">
    <location>
        <begin position="155"/>
        <end position="173"/>
    </location>
</feature>
<keyword evidence="2" id="KW-1003">Cell membrane</keyword>
<comment type="subcellular location">
    <subcellularLocation>
        <location evidence="1">Cell membrane</location>
        <topology evidence="1">Multi-pass membrane protein</topology>
    </subcellularLocation>
</comment>
<reference evidence="7 8" key="1">
    <citation type="submission" date="2023-06" db="EMBL/GenBank/DDBJ databases">
        <title>Genome sequence of Methanimicrococcus sp. At1.</title>
        <authorList>
            <person name="Protasov E."/>
            <person name="Platt K."/>
            <person name="Poehlein A."/>
            <person name="Daniel R."/>
            <person name="Brune A."/>
        </authorList>
    </citation>
    <scope>NUCLEOTIDE SEQUENCE [LARGE SCALE GENOMIC DNA]</scope>
    <source>
        <strain evidence="7 8">At1</strain>
    </source>
</reference>
<feature type="transmembrane region" description="Helical" evidence="6">
    <location>
        <begin position="233"/>
        <end position="255"/>
    </location>
</feature>
<feature type="transmembrane region" description="Helical" evidence="6">
    <location>
        <begin position="22"/>
        <end position="54"/>
    </location>
</feature>
<accession>A0ABU3VQ41</accession>
<evidence type="ECO:0000256" key="3">
    <source>
        <dbReference type="ARBA" id="ARBA00022692"/>
    </source>
</evidence>
<evidence type="ECO:0000256" key="1">
    <source>
        <dbReference type="ARBA" id="ARBA00004651"/>
    </source>
</evidence>
<sequence length="261" mass="29396">MRTLDDIALLSPLRYKNTTLKVVLVFIGLLAGLFSASPILPLFIAVCMIAATLIFGKIPVKMYFKLFLSVLGFAVVSAFILAFFAYGDGGETLWSVNLFGWIISVTTGSANLALLVFARSANGLACLFFLSMTTPMLELFSYFKRFSFLDVFMELVMLIYRYIFVFLALLLNIQSAQTMRFGYRNFKTSIHSAGLLVGSLFVQTIEQGDRLYLSMNSRCYDGKLPYYNAEYKIMFADVLTALVFIVSVAAVYIYTRGYQFF</sequence>
<protein>
    <submittedName>
        <fullName evidence="7">Cobalt transport protein CbiQ</fullName>
    </submittedName>
</protein>
<feature type="transmembrane region" description="Helical" evidence="6">
    <location>
        <begin position="98"/>
        <end position="117"/>
    </location>
</feature>
<gene>
    <name evidence="7" type="primary">cbiQ</name>
    <name evidence="7" type="ORF">MmiAt1_10990</name>
</gene>
<dbReference type="PANTHER" id="PTHR43723">
    <property type="entry name" value="COBALT TRANSPORT PROTEIN CBIQ"/>
    <property type="match status" value="1"/>
</dbReference>
<dbReference type="CDD" id="cd16914">
    <property type="entry name" value="EcfT"/>
    <property type="match status" value="1"/>
</dbReference>
<keyword evidence="5 6" id="KW-0472">Membrane</keyword>
<keyword evidence="8" id="KW-1185">Reference proteome</keyword>
<dbReference type="NCBIfam" id="TIGR02454">
    <property type="entry name" value="ECF_T_CbiQ"/>
    <property type="match status" value="1"/>
</dbReference>
<name>A0ABU3VQ41_9EURY</name>
<feature type="transmembrane region" description="Helical" evidence="6">
    <location>
        <begin position="66"/>
        <end position="86"/>
    </location>
</feature>
<evidence type="ECO:0000256" key="5">
    <source>
        <dbReference type="ARBA" id="ARBA00023136"/>
    </source>
</evidence>
<evidence type="ECO:0000256" key="2">
    <source>
        <dbReference type="ARBA" id="ARBA00022475"/>
    </source>
</evidence>
<dbReference type="Proteomes" id="UP001272052">
    <property type="component" value="Unassembled WGS sequence"/>
</dbReference>
<dbReference type="RefSeq" id="WP_318785941.1">
    <property type="nucleotide sequence ID" value="NZ_JAWDKC010000019.1"/>
</dbReference>
<feature type="transmembrane region" description="Helical" evidence="6">
    <location>
        <begin position="124"/>
        <end position="143"/>
    </location>
</feature>
<evidence type="ECO:0000256" key="4">
    <source>
        <dbReference type="ARBA" id="ARBA00022989"/>
    </source>
</evidence>
<dbReference type="InterPro" id="IPR052770">
    <property type="entry name" value="Cobalt_transport_CbiQ"/>
</dbReference>
<dbReference type="Pfam" id="PF02361">
    <property type="entry name" value="CbiQ"/>
    <property type="match status" value="1"/>
</dbReference>
<evidence type="ECO:0000313" key="7">
    <source>
        <dbReference type="EMBL" id="MDV0445516.1"/>
    </source>
</evidence>
<organism evidence="7 8">
    <name type="scientific">Methanimicrococcus hacksteinii</name>
    <dbReference type="NCBI Taxonomy" id="3028293"/>
    <lineage>
        <taxon>Archaea</taxon>
        <taxon>Methanobacteriati</taxon>
        <taxon>Methanobacteriota</taxon>
        <taxon>Stenosarchaea group</taxon>
        <taxon>Methanomicrobia</taxon>
        <taxon>Methanosarcinales</taxon>
        <taxon>Methanosarcinaceae</taxon>
        <taxon>Methanimicrococcus</taxon>
    </lineage>
</organism>